<name>A0A0G0Z1G5_9BACT</name>
<organism evidence="1 2">
    <name type="scientific">Candidatus Collierbacteria bacterium GW2011_GWA2_42_17</name>
    <dbReference type="NCBI Taxonomy" id="1618378"/>
    <lineage>
        <taxon>Bacteria</taxon>
        <taxon>Candidatus Collieribacteriota</taxon>
    </lineage>
</organism>
<reference evidence="1 2" key="1">
    <citation type="journal article" date="2015" name="Nature">
        <title>rRNA introns, odd ribosomes, and small enigmatic genomes across a large radiation of phyla.</title>
        <authorList>
            <person name="Brown C.T."/>
            <person name="Hug L.A."/>
            <person name="Thomas B.C."/>
            <person name="Sharon I."/>
            <person name="Castelle C.J."/>
            <person name="Singh A."/>
            <person name="Wilkins M.J."/>
            <person name="Williams K.H."/>
            <person name="Banfield J.F."/>
        </authorList>
    </citation>
    <scope>NUCLEOTIDE SEQUENCE [LARGE SCALE GENOMIC DNA]</scope>
</reference>
<protein>
    <submittedName>
        <fullName evidence="1">Uncharacterized protein</fullName>
    </submittedName>
</protein>
<comment type="caution">
    <text evidence="1">The sequence shown here is derived from an EMBL/GenBank/DDBJ whole genome shotgun (WGS) entry which is preliminary data.</text>
</comment>
<sequence length="135" mass="15721">MFNSTESRADAEREVFKRSDLEAYRRGLDLVFGIETTELSDEDKKAIIKCAERASIRQLSNWSGEEVILNEKIANHILMRLGEEKTRQYLGIYKGEIEEKLLTESPMVTEEMEKNRSEAREALFTTKNIRRIVFS</sequence>
<evidence type="ECO:0000313" key="2">
    <source>
        <dbReference type="Proteomes" id="UP000033854"/>
    </source>
</evidence>
<dbReference type="Proteomes" id="UP000033854">
    <property type="component" value="Unassembled WGS sequence"/>
</dbReference>
<proteinExistence type="predicted"/>
<dbReference type="AlphaFoldDB" id="A0A0G0Z1G5"/>
<evidence type="ECO:0000313" key="1">
    <source>
        <dbReference type="EMBL" id="KKS42594.1"/>
    </source>
</evidence>
<dbReference type="EMBL" id="LCDA01000009">
    <property type="protein sequence ID" value="KKS42594.1"/>
    <property type="molecule type" value="Genomic_DNA"/>
</dbReference>
<accession>A0A0G0Z1G5</accession>
<gene>
    <name evidence="1" type="ORF">UV06_C0009G0009</name>
</gene>